<gene>
    <name evidence="8" type="ORF">QEZ52_21235</name>
</gene>
<evidence type="ECO:0000256" key="4">
    <source>
        <dbReference type="ARBA" id="ARBA00022801"/>
    </source>
</evidence>
<dbReference type="Gene3D" id="3.90.132.10">
    <property type="entry name" value="Leishmanolysin , domain 2"/>
    <property type="match status" value="1"/>
</dbReference>
<sequence length="400" mass="41698">MIAETDVVLVNLGRDPETTRLDQDITPWGVDDFEFVPLSDLEPIPVDDQNTRDDTTTPFSGDMAADRGNGRDDTGPASDDTPPEDIDADPAPTPVALPETPPAPTNNGRPTGETPGTPRVTPPSIAPGDDNAEYGRDPGATPDVPPVTGPVADYVSGGPAASSYNVAIEFIGTWTTSLQAAFTEAADYLSTIILADIPDAVVDGVVVDDITITATLEGIDGIGGTLGSAGPRMIRNDGTYLSATGAMTFDSADAQDQFDLGNWETIVLHEMMHALGFGTLWSLMGLTSGSVAGGDMRFTGANATDVYQTEFSDIASADSGSLLGVPVETDGGPGTAGGHWDETEFDTEIMTGYVDTNSFVSLMTIAALEDMGYDTVFDNPYSATDLNGPTPGDPLLDLFV</sequence>
<feature type="compositionally biased region" description="Basic and acidic residues" evidence="7">
    <location>
        <begin position="64"/>
        <end position="74"/>
    </location>
</feature>
<evidence type="ECO:0000256" key="2">
    <source>
        <dbReference type="ARBA" id="ARBA00022670"/>
    </source>
</evidence>
<protein>
    <submittedName>
        <fullName evidence="8">Leishmanolysin-related zinc metalloendopeptidase</fullName>
    </submittedName>
</protein>
<evidence type="ECO:0000313" key="9">
    <source>
        <dbReference type="Proteomes" id="UP001623232"/>
    </source>
</evidence>
<keyword evidence="4" id="KW-0378">Hydrolase</keyword>
<keyword evidence="5" id="KW-0862">Zinc</keyword>
<keyword evidence="2" id="KW-0645">Protease</keyword>
<dbReference type="Pfam" id="PF01457">
    <property type="entry name" value="Peptidase_M8"/>
    <property type="match status" value="1"/>
</dbReference>
<evidence type="ECO:0000313" key="8">
    <source>
        <dbReference type="EMBL" id="WZK91311.1"/>
    </source>
</evidence>
<organism evidence="8 9">
    <name type="scientific">Aliisedimentitalea scapharcae</name>
    <dbReference type="NCBI Taxonomy" id="1524259"/>
    <lineage>
        <taxon>Bacteria</taxon>
        <taxon>Pseudomonadati</taxon>
        <taxon>Pseudomonadota</taxon>
        <taxon>Alphaproteobacteria</taxon>
        <taxon>Rhodobacterales</taxon>
        <taxon>Roseobacteraceae</taxon>
        <taxon>Aliisedimentitalea</taxon>
    </lineage>
</organism>
<dbReference type="Proteomes" id="UP001623232">
    <property type="component" value="Plasmid unnamed4"/>
</dbReference>
<name>A0ABZ2Y327_9RHOB</name>
<keyword evidence="8" id="KW-0614">Plasmid</keyword>
<evidence type="ECO:0000256" key="3">
    <source>
        <dbReference type="ARBA" id="ARBA00022723"/>
    </source>
</evidence>
<geneLocation type="plasmid" evidence="8 9">
    <name>unnamed4</name>
</geneLocation>
<accession>A0ABZ2Y327</accession>
<keyword evidence="9" id="KW-1185">Reference proteome</keyword>
<reference evidence="8 9" key="1">
    <citation type="submission" date="2023-04" db="EMBL/GenBank/DDBJ databases">
        <title>Complete genome sequence of Alisedimentitalea scapharcae.</title>
        <authorList>
            <person name="Rong J.-C."/>
            <person name="Yi M.-L."/>
            <person name="Zhao Q."/>
        </authorList>
    </citation>
    <scope>NUCLEOTIDE SEQUENCE [LARGE SCALE GENOMIC DNA]</scope>
    <source>
        <strain evidence="8 9">KCTC 42119</strain>
        <plasmid evidence="8 9">unnamed4</plasmid>
    </source>
</reference>
<dbReference type="EMBL" id="CP123585">
    <property type="protein sequence ID" value="WZK91311.1"/>
    <property type="molecule type" value="Genomic_DNA"/>
</dbReference>
<dbReference type="InterPro" id="IPR001577">
    <property type="entry name" value="Peptidase_M8"/>
</dbReference>
<feature type="region of interest" description="Disordered" evidence="7">
    <location>
        <begin position="39"/>
        <end position="151"/>
    </location>
</feature>
<evidence type="ECO:0000256" key="6">
    <source>
        <dbReference type="ARBA" id="ARBA00023049"/>
    </source>
</evidence>
<dbReference type="SUPFAM" id="SSF55486">
    <property type="entry name" value="Metalloproteases ('zincins'), catalytic domain"/>
    <property type="match status" value="2"/>
</dbReference>
<dbReference type="RefSeq" id="WP_406651306.1">
    <property type="nucleotide sequence ID" value="NZ_CP123585.1"/>
</dbReference>
<keyword evidence="3" id="KW-0479">Metal-binding</keyword>
<evidence type="ECO:0000256" key="7">
    <source>
        <dbReference type="SAM" id="MobiDB-lite"/>
    </source>
</evidence>
<comment type="cofactor">
    <cofactor evidence="1">
        <name>Zn(2+)</name>
        <dbReference type="ChEBI" id="CHEBI:29105"/>
    </cofactor>
</comment>
<evidence type="ECO:0000256" key="5">
    <source>
        <dbReference type="ARBA" id="ARBA00022833"/>
    </source>
</evidence>
<proteinExistence type="predicted"/>
<evidence type="ECO:0000256" key="1">
    <source>
        <dbReference type="ARBA" id="ARBA00001947"/>
    </source>
</evidence>
<feature type="compositionally biased region" description="Pro residues" evidence="7">
    <location>
        <begin position="91"/>
        <end position="104"/>
    </location>
</feature>
<keyword evidence="6" id="KW-0482">Metalloprotease</keyword>